<dbReference type="InterPro" id="IPR029058">
    <property type="entry name" value="AB_hydrolase_fold"/>
</dbReference>
<proteinExistence type="predicted"/>
<dbReference type="Gene3D" id="3.40.50.1820">
    <property type="entry name" value="alpha/beta hydrolase"/>
    <property type="match status" value="1"/>
</dbReference>
<accession>A0A1G4G6H0</accession>
<keyword evidence="1 2" id="KW-0732">Signal</keyword>
<dbReference type="STRING" id="1642646.ING2E5A_1283"/>
<evidence type="ECO:0000313" key="5">
    <source>
        <dbReference type="Proteomes" id="UP000178485"/>
    </source>
</evidence>
<dbReference type="SUPFAM" id="SSF53474">
    <property type="entry name" value="alpha/beta-Hydrolases"/>
    <property type="match status" value="1"/>
</dbReference>
<gene>
    <name evidence="4" type="ORF">ING2E5A_1283</name>
</gene>
<evidence type="ECO:0000259" key="3">
    <source>
        <dbReference type="Pfam" id="PF02230"/>
    </source>
</evidence>
<dbReference type="RefSeq" id="WP_071136652.1">
    <property type="nucleotide sequence ID" value="NZ_DUQN01000029.1"/>
</dbReference>
<feature type="domain" description="Phospholipase/carboxylesterase/thioesterase" evidence="3">
    <location>
        <begin position="51"/>
        <end position="239"/>
    </location>
</feature>
<dbReference type="PANTHER" id="PTHR43037">
    <property type="entry name" value="UNNAMED PRODUCT-RELATED"/>
    <property type="match status" value="1"/>
</dbReference>
<dbReference type="KEGG" id="pmuc:ING2E5A_1283"/>
<dbReference type="EMBL" id="LT608328">
    <property type="protein sequence ID" value="SCM57318.1"/>
    <property type="molecule type" value="Genomic_DNA"/>
</dbReference>
<name>A0A1G4G6H0_9BACT</name>
<dbReference type="GO" id="GO:0016787">
    <property type="term" value="F:hydrolase activity"/>
    <property type="evidence" value="ECO:0007669"/>
    <property type="project" value="InterPro"/>
</dbReference>
<reference evidence="4 5" key="1">
    <citation type="submission" date="2016-08" db="EMBL/GenBank/DDBJ databases">
        <authorList>
            <person name="Seilhamer J.J."/>
        </authorList>
    </citation>
    <scope>NUCLEOTIDE SEQUENCE [LARGE SCALE GENOMIC DNA]</scope>
    <source>
        <strain evidence="4">ING2-E5A</strain>
    </source>
</reference>
<dbReference type="PANTHER" id="PTHR43037:SF1">
    <property type="entry name" value="BLL1128 PROTEIN"/>
    <property type="match status" value="1"/>
</dbReference>
<evidence type="ECO:0000313" key="4">
    <source>
        <dbReference type="EMBL" id="SCM57318.1"/>
    </source>
</evidence>
<dbReference type="Proteomes" id="UP000178485">
    <property type="component" value="Chromosome i"/>
</dbReference>
<evidence type="ECO:0000256" key="1">
    <source>
        <dbReference type="ARBA" id="ARBA00022729"/>
    </source>
</evidence>
<feature type="chain" id="PRO_5009603870" evidence="2">
    <location>
        <begin position="20"/>
        <end position="255"/>
    </location>
</feature>
<dbReference type="InterPro" id="IPR050955">
    <property type="entry name" value="Plant_Biomass_Hydrol_Est"/>
</dbReference>
<dbReference type="Pfam" id="PF02230">
    <property type="entry name" value="Abhydrolase_2"/>
    <property type="match status" value="1"/>
</dbReference>
<sequence>MRQLLLIFTMTLATLATFAQQEAYQKKIYLSSDNDTLLYRELTPETVMPGKKYPLVLFLHGAGERGNDNEAQLRHGGNMFTNPVNREKYPAFVIFPQCPANDFWAPIRRPGATGTTPSDPPMSKTLKMVKEVLDEALANYPVDRNRIYIAGLSMGGMGTFDMLCRYPDLFAAAIPICGGVDTGRLERVDIKTHLRIFHGDADTVVPVAFSREAYKVLKRNGVNVEYIEYPGVNHDSWTPAFNEKDFMEWLFNKRK</sequence>
<protein>
    <submittedName>
        <fullName evidence="4">Phospholipase/carboxylesterase</fullName>
    </submittedName>
</protein>
<dbReference type="AlphaFoldDB" id="A0A1G4G6H0"/>
<evidence type="ECO:0000256" key="2">
    <source>
        <dbReference type="SAM" id="SignalP"/>
    </source>
</evidence>
<feature type="signal peptide" evidence="2">
    <location>
        <begin position="1"/>
        <end position="19"/>
    </location>
</feature>
<organism evidence="4 5">
    <name type="scientific">Petrimonas mucosa</name>
    <dbReference type="NCBI Taxonomy" id="1642646"/>
    <lineage>
        <taxon>Bacteria</taxon>
        <taxon>Pseudomonadati</taxon>
        <taxon>Bacteroidota</taxon>
        <taxon>Bacteroidia</taxon>
        <taxon>Bacteroidales</taxon>
        <taxon>Dysgonomonadaceae</taxon>
        <taxon>Petrimonas</taxon>
    </lineage>
</organism>
<keyword evidence="5" id="KW-1185">Reference proteome</keyword>
<dbReference type="InterPro" id="IPR003140">
    <property type="entry name" value="PLipase/COase/thioEstase"/>
</dbReference>